<dbReference type="PANTHER" id="PTHR35333:SF3">
    <property type="entry name" value="BETA-LACTAMASE-TYPE TRANSPEPTIDASE FOLD CONTAINING PROTEIN"/>
    <property type="match status" value="1"/>
</dbReference>
<dbReference type="InterPro" id="IPR045155">
    <property type="entry name" value="Beta-lactam_cat"/>
</dbReference>
<dbReference type="GO" id="GO:0030655">
    <property type="term" value="P:beta-lactam antibiotic catabolic process"/>
    <property type="evidence" value="ECO:0007669"/>
    <property type="project" value="InterPro"/>
</dbReference>
<accession>A0A1I6QUF5</accession>
<sequence length="337" mass="34720">MTRADVRVTVPSMDEPISPRRPLAARARRWAVPAVTATAVLAMGVAGDVPRGEDLAVSTQSPDLDPAPGSTGSGDGSDLQALGRLPATPADAALARSLQPLLAQQPGMRISVCVLALESGASAAYGTGVFDTASIVKVDVLAALLLQTQDAGRELTERERTLAAAMIQQSDNDATDVLWRVIGRQAGLDAANARLGLTSTTGGAGGHWGLTQTTGADQLTLLRQIFGPAHASVLDATSRDYLRQLMGTVVPEQQWGISAADTGGAVGTELKNGWLPRSTTGLWDVNSIGRVTVEGRSYLIAVVSDGHPDYESGVAAVESAAREAVSALSAGPRGQGV</sequence>
<dbReference type="Pfam" id="PF13354">
    <property type="entry name" value="Beta-lactamase2"/>
    <property type="match status" value="1"/>
</dbReference>
<organism evidence="3 4">
    <name type="scientific">Streptomyces harbinensis</name>
    <dbReference type="NCBI Taxonomy" id="1176198"/>
    <lineage>
        <taxon>Bacteria</taxon>
        <taxon>Bacillati</taxon>
        <taxon>Actinomycetota</taxon>
        <taxon>Actinomycetes</taxon>
        <taxon>Kitasatosporales</taxon>
        <taxon>Streptomycetaceae</taxon>
        <taxon>Streptomyces</taxon>
    </lineage>
</organism>
<feature type="region of interest" description="Disordered" evidence="1">
    <location>
        <begin position="52"/>
        <end position="83"/>
    </location>
</feature>
<gene>
    <name evidence="3" type="ORF">SAMN05444716_102309</name>
</gene>
<dbReference type="InterPro" id="IPR000871">
    <property type="entry name" value="Beta-lactam_class-A"/>
</dbReference>
<dbReference type="InterPro" id="IPR012338">
    <property type="entry name" value="Beta-lactam/transpept-like"/>
</dbReference>
<dbReference type="AlphaFoldDB" id="A0A1I6QUF5"/>
<reference evidence="4" key="1">
    <citation type="submission" date="2016-10" db="EMBL/GenBank/DDBJ databases">
        <authorList>
            <person name="Varghese N."/>
            <person name="Submissions S."/>
        </authorList>
    </citation>
    <scope>NUCLEOTIDE SEQUENCE [LARGE SCALE GENOMIC DNA]</scope>
    <source>
        <strain evidence="4">CGMCC 4.7047</strain>
    </source>
</reference>
<protein>
    <submittedName>
        <fullName evidence="3">Beta-lactamase class A</fullName>
    </submittedName>
</protein>
<dbReference type="GO" id="GO:0008800">
    <property type="term" value="F:beta-lactamase activity"/>
    <property type="evidence" value="ECO:0007669"/>
    <property type="project" value="InterPro"/>
</dbReference>
<proteinExistence type="predicted"/>
<dbReference type="PANTHER" id="PTHR35333">
    <property type="entry name" value="BETA-LACTAMASE"/>
    <property type="match status" value="1"/>
</dbReference>
<name>A0A1I6QUF5_9ACTN</name>
<evidence type="ECO:0000313" key="4">
    <source>
        <dbReference type="Proteomes" id="UP000198873"/>
    </source>
</evidence>
<dbReference type="EMBL" id="FPAB01000002">
    <property type="protein sequence ID" value="SFS55992.1"/>
    <property type="molecule type" value="Genomic_DNA"/>
</dbReference>
<dbReference type="GO" id="GO:0046677">
    <property type="term" value="P:response to antibiotic"/>
    <property type="evidence" value="ECO:0007669"/>
    <property type="project" value="InterPro"/>
</dbReference>
<keyword evidence="4" id="KW-1185">Reference proteome</keyword>
<evidence type="ECO:0000259" key="2">
    <source>
        <dbReference type="Pfam" id="PF13354"/>
    </source>
</evidence>
<dbReference type="Proteomes" id="UP000198873">
    <property type="component" value="Unassembled WGS sequence"/>
</dbReference>
<feature type="domain" description="Beta-lactamase class A catalytic" evidence="2">
    <location>
        <begin position="160"/>
        <end position="251"/>
    </location>
</feature>
<dbReference type="SUPFAM" id="SSF56601">
    <property type="entry name" value="beta-lactamase/transpeptidase-like"/>
    <property type="match status" value="1"/>
</dbReference>
<evidence type="ECO:0000313" key="3">
    <source>
        <dbReference type="EMBL" id="SFS55992.1"/>
    </source>
</evidence>
<dbReference type="Gene3D" id="3.40.710.10">
    <property type="entry name" value="DD-peptidase/beta-lactamase superfamily"/>
    <property type="match status" value="1"/>
</dbReference>
<dbReference type="STRING" id="1176198.SAMN05444716_102309"/>
<evidence type="ECO:0000256" key="1">
    <source>
        <dbReference type="SAM" id="MobiDB-lite"/>
    </source>
</evidence>